<reference evidence="6" key="2">
    <citation type="submission" date="2022-11" db="EMBL/GenBank/DDBJ databases">
        <title>Temperate bacteriophages infecting mucin-degrading bacterium Ruminococcus gnavus from the human gut.</title>
        <authorList>
            <person name="Buttimer C."/>
        </authorList>
    </citation>
    <scope>NUCLEOTIDE SEQUENCE</scope>
    <source>
        <strain evidence="6">CCUG 49994</strain>
        <strain evidence="7">CCUG 52279</strain>
    </source>
</reference>
<dbReference type="GO" id="GO:0016787">
    <property type="term" value="F:hydrolase activity"/>
    <property type="evidence" value="ECO:0007669"/>
    <property type="project" value="UniProtKB-KW"/>
</dbReference>
<dbReference type="SUPFAM" id="SSF56281">
    <property type="entry name" value="Metallo-hydrolase/oxidoreductase"/>
    <property type="match status" value="1"/>
</dbReference>
<name>A0A2N5PID0_MEDGN</name>
<dbReference type="Proteomes" id="UP001076974">
    <property type="component" value="Unassembled WGS sequence"/>
</dbReference>
<evidence type="ECO:0000256" key="3">
    <source>
        <dbReference type="ARBA" id="ARBA00022801"/>
    </source>
</evidence>
<reference evidence="8" key="3">
    <citation type="submission" date="2022-12" db="EMBL/GenBank/DDBJ databases">
        <title>Genome of R. gnavus strain RSHDN_123.</title>
        <authorList>
            <person name="Abdugheni R."/>
        </authorList>
    </citation>
    <scope>NUCLEOTIDE SEQUENCE</scope>
    <source>
        <strain evidence="8">RSHDN_123</strain>
    </source>
</reference>
<dbReference type="Pfam" id="PF00753">
    <property type="entry name" value="Lactamase_B"/>
    <property type="match status" value="1"/>
</dbReference>
<accession>A0A2N5PID0</accession>
<evidence type="ECO:0000256" key="2">
    <source>
        <dbReference type="ARBA" id="ARBA00022723"/>
    </source>
</evidence>
<dbReference type="Proteomes" id="UP000234891">
    <property type="component" value="Unassembled WGS sequence"/>
</dbReference>
<dbReference type="InterPro" id="IPR051453">
    <property type="entry name" value="MBL_Glyoxalase_II"/>
</dbReference>
<dbReference type="Proteomes" id="UP001148455">
    <property type="component" value="Unassembled WGS sequence"/>
</dbReference>
<dbReference type="PANTHER" id="PTHR46233">
    <property type="entry name" value="HYDROXYACYLGLUTATHIONE HYDROLASE GLOC"/>
    <property type="match status" value="1"/>
</dbReference>
<proteinExistence type="predicted"/>
<evidence type="ECO:0000259" key="5">
    <source>
        <dbReference type="SMART" id="SM00849"/>
    </source>
</evidence>
<feature type="domain" description="Metallo-beta-lactamase" evidence="5">
    <location>
        <begin position="12"/>
        <end position="190"/>
    </location>
</feature>
<dbReference type="EMBL" id="JAPRBD010000003">
    <property type="protein sequence ID" value="MCZ0689242.1"/>
    <property type="molecule type" value="Genomic_DNA"/>
</dbReference>
<evidence type="ECO:0000313" key="7">
    <source>
        <dbReference type="EMBL" id="MCZ0689242.1"/>
    </source>
</evidence>
<evidence type="ECO:0000256" key="4">
    <source>
        <dbReference type="ARBA" id="ARBA00022833"/>
    </source>
</evidence>
<dbReference type="AlphaFoldDB" id="A0A2N5PID0"/>
<gene>
    <name evidence="9" type="ORF">CDL26_02290</name>
    <name evidence="8" type="ORF">O8D18_08345</name>
    <name evidence="7" type="ORF">OZZ16_04795</name>
    <name evidence="6" type="ORF">OZZ17_06785</name>
</gene>
<dbReference type="EMBL" id="NIHS01000002">
    <property type="protein sequence ID" value="PLT74911.1"/>
    <property type="molecule type" value="Genomic_DNA"/>
</dbReference>
<sequence length="206" mass="22588">MRIKKFVIGMVGTNCYVVYNENTKECFVVDPAAPSAPLVEFIRTEGLQLQGILLTHGHFDHIMGIDTLRREWSVPVYASALEQKVLTDANVNLSVAYGAGYVFADAKFLEDGASLALAGYQIRMISTPGHTAGGCCYYIEEEEVLFSGDTLFAGSVGRTDFPTGSMSTLVRSVKERLLSLPEDTQVYPGHMEATTIGFEKENNPFL</sequence>
<dbReference type="GO" id="GO:0046872">
    <property type="term" value="F:metal ion binding"/>
    <property type="evidence" value="ECO:0007669"/>
    <property type="project" value="UniProtKB-KW"/>
</dbReference>
<reference evidence="9 10" key="1">
    <citation type="journal article" date="2017" name="Genome Med.">
        <title>A novel Ruminococcus gnavus clade enriched in inflammatory bowel disease patients.</title>
        <authorList>
            <person name="Hall A.B."/>
            <person name="Yassour M."/>
            <person name="Sauk J."/>
            <person name="Garner A."/>
            <person name="Jiang X."/>
            <person name="Arthur T."/>
            <person name="Lagoudas G.K."/>
            <person name="Vatanen T."/>
            <person name="Fornelos N."/>
            <person name="Wilson R."/>
            <person name="Bertha M."/>
            <person name="Cohen M."/>
            <person name="Garber J."/>
            <person name="Khalili H."/>
            <person name="Gevers D."/>
            <person name="Ananthakrishnan A.N."/>
            <person name="Kugathasan S."/>
            <person name="Lander E.S."/>
            <person name="Blainey P."/>
            <person name="Vlamakis H."/>
            <person name="Xavier R.J."/>
            <person name="Huttenhower C."/>
        </authorList>
    </citation>
    <scope>NUCLEOTIDE SEQUENCE [LARGE SCALE GENOMIC DNA]</scope>
    <source>
        <strain evidence="9 10">RJX1124</strain>
    </source>
</reference>
<evidence type="ECO:0000313" key="8">
    <source>
        <dbReference type="EMBL" id="MCZ7694052.1"/>
    </source>
</evidence>
<dbReference type="Proteomes" id="UP001079535">
    <property type="component" value="Unassembled WGS sequence"/>
</dbReference>
<keyword evidence="3 9" id="KW-0378">Hydrolase</keyword>
<dbReference type="PANTHER" id="PTHR46233:SF3">
    <property type="entry name" value="HYDROXYACYLGLUTATHIONE HYDROLASE GLOC"/>
    <property type="match status" value="1"/>
</dbReference>
<protein>
    <submittedName>
        <fullName evidence="9">MBL fold metallo-hydrolase</fullName>
    </submittedName>
</protein>
<dbReference type="InterPro" id="IPR036866">
    <property type="entry name" value="RibonucZ/Hydroxyglut_hydro"/>
</dbReference>
<dbReference type="EMBL" id="JAPZED010000007">
    <property type="protein sequence ID" value="MCZ7694052.1"/>
    <property type="molecule type" value="Genomic_DNA"/>
</dbReference>
<dbReference type="Gene3D" id="3.60.15.10">
    <property type="entry name" value="Ribonuclease Z/Hydroxyacylglutathione hydrolase-like"/>
    <property type="match status" value="1"/>
</dbReference>
<dbReference type="EMBL" id="JAPRAY010000008">
    <property type="protein sequence ID" value="MCZ0667252.1"/>
    <property type="molecule type" value="Genomic_DNA"/>
</dbReference>
<dbReference type="RefSeq" id="WP_101870065.1">
    <property type="nucleotide sequence ID" value="NZ_JAPRAY010000008.1"/>
</dbReference>
<evidence type="ECO:0000313" key="6">
    <source>
        <dbReference type="EMBL" id="MCZ0667252.1"/>
    </source>
</evidence>
<keyword evidence="2" id="KW-0479">Metal-binding</keyword>
<dbReference type="SMART" id="SM00849">
    <property type="entry name" value="Lactamase_B"/>
    <property type="match status" value="1"/>
</dbReference>
<keyword evidence="4" id="KW-0862">Zinc</keyword>
<dbReference type="InterPro" id="IPR001279">
    <property type="entry name" value="Metallo-B-lactamas"/>
</dbReference>
<organism evidence="9 10">
    <name type="scientific">Mediterraneibacter gnavus</name>
    <name type="common">Ruminococcus gnavus</name>
    <dbReference type="NCBI Taxonomy" id="33038"/>
    <lineage>
        <taxon>Bacteria</taxon>
        <taxon>Bacillati</taxon>
        <taxon>Bacillota</taxon>
        <taxon>Clostridia</taxon>
        <taxon>Lachnospirales</taxon>
        <taxon>Lachnospiraceae</taxon>
        <taxon>Mediterraneibacter</taxon>
    </lineage>
</organism>
<comment type="caution">
    <text evidence="9">The sequence shown here is derived from an EMBL/GenBank/DDBJ whole genome shotgun (WGS) entry which is preliminary data.</text>
</comment>
<comment type="cofactor">
    <cofactor evidence="1">
        <name>Zn(2+)</name>
        <dbReference type="ChEBI" id="CHEBI:29105"/>
    </cofactor>
</comment>
<evidence type="ECO:0000313" key="9">
    <source>
        <dbReference type="EMBL" id="PLT74911.1"/>
    </source>
</evidence>
<dbReference type="CDD" id="cd06262">
    <property type="entry name" value="metallo-hydrolase-like_MBL-fold"/>
    <property type="match status" value="1"/>
</dbReference>
<evidence type="ECO:0000256" key="1">
    <source>
        <dbReference type="ARBA" id="ARBA00001947"/>
    </source>
</evidence>
<evidence type="ECO:0000313" key="10">
    <source>
        <dbReference type="Proteomes" id="UP000234891"/>
    </source>
</evidence>